<dbReference type="AlphaFoldDB" id="X0XDR4"/>
<organism evidence="1">
    <name type="scientific">marine sediment metagenome</name>
    <dbReference type="NCBI Taxonomy" id="412755"/>
    <lineage>
        <taxon>unclassified sequences</taxon>
        <taxon>metagenomes</taxon>
        <taxon>ecological metagenomes</taxon>
    </lineage>
</organism>
<feature type="non-terminal residue" evidence="1">
    <location>
        <position position="64"/>
    </location>
</feature>
<proteinExistence type="predicted"/>
<name>X0XDR4_9ZZZZ</name>
<gene>
    <name evidence="1" type="ORF">S01H1_66806</name>
</gene>
<sequence length="64" mass="6784">MPTPDWAECHVEIYESPGWLDDCFRSALWTLFQSAAGQSFANAGDVSGDLGVMTVTEGATPSGC</sequence>
<comment type="caution">
    <text evidence="1">The sequence shown here is derived from an EMBL/GenBank/DDBJ whole genome shotgun (WGS) entry which is preliminary data.</text>
</comment>
<protein>
    <submittedName>
        <fullName evidence="1">Uncharacterized protein</fullName>
    </submittedName>
</protein>
<evidence type="ECO:0000313" key="1">
    <source>
        <dbReference type="EMBL" id="GAG33522.1"/>
    </source>
</evidence>
<accession>X0XDR4</accession>
<dbReference type="EMBL" id="BARS01044190">
    <property type="protein sequence ID" value="GAG33522.1"/>
    <property type="molecule type" value="Genomic_DNA"/>
</dbReference>
<reference evidence="1" key="1">
    <citation type="journal article" date="2014" name="Front. Microbiol.">
        <title>High frequency of phylogenetically diverse reductive dehalogenase-homologous genes in deep subseafloor sedimentary metagenomes.</title>
        <authorList>
            <person name="Kawai M."/>
            <person name="Futagami T."/>
            <person name="Toyoda A."/>
            <person name="Takaki Y."/>
            <person name="Nishi S."/>
            <person name="Hori S."/>
            <person name="Arai W."/>
            <person name="Tsubouchi T."/>
            <person name="Morono Y."/>
            <person name="Uchiyama I."/>
            <person name="Ito T."/>
            <person name="Fujiyama A."/>
            <person name="Inagaki F."/>
            <person name="Takami H."/>
        </authorList>
    </citation>
    <scope>NUCLEOTIDE SEQUENCE</scope>
    <source>
        <strain evidence="1">Expedition CK06-06</strain>
    </source>
</reference>